<sequence>MSRMLKLLGHGCSTNSAVIYSAAAADLPWPILGGKNLQMVEHAPGYRVLESSPQIECKVSFATFYYTSITFTLLILKSFVVFQNLVQHHVVSRQRHWSDHFIDSGGKSKKTILEMAITRALDDTTLAGAAQTWNVFRDGKMVQETKSVDSLRAEFISGLLFLEIKKANTNPPLSILNSVLSLANLSGNLVWIPKDLHKEKSKFFRYRDQVMDSDIELYLESSQPRYKEYLDGYNLNDHPIIVALVKAFKQTPWYLNGWKDLAYKAWFD</sequence>
<dbReference type="OrthoDB" id="5410693at2759"/>
<dbReference type="Proteomes" id="UP000235786">
    <property type="component" value="Unassembled WGS sequence"/>
</dbReference>
<accession>A0A2J6S840</accession>
<proteinExistence type="predicted"/>
<keyword evidence="2" id="KW-1185">Reference proteome</keyword>
<organism evidence="1 2">
    <name type="scientific">Hyaloscypha variabilis (strain UAMH 11265 / GT02V1 / F)</name>
    <name type="common">Meliniomyces variabilis</name>
    <dbReference type="NCBI Taxonomy" id="1149755"/>
    <lineage>
        <taxon>Eukaryota</taxon>
        <taxon>Fungi</taxon>
        <taxon>Dikarya</taxon>
        <taxon>Ascomycota</taxon>
        <taxon>Pezizomycotina</taxon>
        <taxon>Leotiomycetes</taxon>
        <taxon>Helotiales</taxon>
        <taxon>Hyaloscyphaceae</taxon>
        <taxon>Hyaloscypha</taxon>
        <taxon>Hyaloscypha variabilis</taxon>
    </lineage>
</organism>
<dbReference type="EMBL" id="KZ613939">
    <property type="protein sequence ID" value="PMD46935.1"/>
    <property type="molecule type" value="Genomic_DNA"/>
</dbReference>
<protein>
    <submittedName>
        <fullName evidence="1">Uncharacterized protein</fullName>
    </submittedName>
</protein>
<evidence type="ECO:0000313" key="2">
    <source>
        <dbReference type="Proteomes" id="UP000235786"/>
    </source>
</evidence>
<dbReference type="AlphaFoldDB" id="A0A2J6S840"/>
<gene>
    <name evidence="1" type="ORF">L207DRAFT_629379</name>
</gene>
<reference evidence="1 2" key="1">
    <citation type="submission" date="2016-04" db="EMBL/GenBank/DDBJ databases">
        <title>A degradative enzymes factory behind the ericoid mycorrhizal symbiosis.</title>
        <authorList>
            <consortium name="DOE Joint Genome Institute"/>
            <person name="Martino E."/>
            <person name="Morin E."/>
            <person name="Grelet G."/>
            <person name="Kuo A."/>
            <person name="Kohler A."/>
            <person name="Daghino S."/>
            <person name="Barry K."/>
            <person name="Choi C."/>
            <person name="Cichocki N."/>
            <person name="Clum A."/>
            <person name="Copeland A."/>
            <person name="Hainaut M."/>
            <person name="Haridas S."/>
            <person name="Labutti K."/>
            <person name="Lindquist E."/>
            <person name="Lipzen A."/>
            <person name="Khouja H.-R."/>
            <person name="Murat C."/>
            <person name="Ohm R."/>
            <person name="Olson A."/>
            <person name="Spatafora J."/>
            <person name="Veneault-Fourrey C."/>
            <person name="Henrissat B."/>
            <person name="Grigoriev I."/>
            <person name="Martin F."/>
            <person name="Perotto S."/>
        </authorList>
    </citation>
    <scope>NUCLEOTIDE SEQUENCE [LARGE SCALE GENOMIC DNA]</scope>
    <source>
        <strain evidence="1 2">F</strain>
    </source>
</reference>
<evidence type="ECO:0000313" key="1">
    <source>
        <dbReference type="EMBL" id="PMD46935.1"/>
    </source>
</evidence>
<name>A0A2J6S840_HYAVF</name>